<accession>A0A1R3HGQ0</accession>
<dbReference type="Proteomes" id="UP000188268">
    <property type="component" value="Unassembled WGS sequence"/>
</dbReference>
<dbReference type="AlphaFoldDB" id="A0A1R3HGQ0"/>
<comment type="caution">
    <text evidence="2">The sequence shown here is derived from an EMBL/GenBank/DDBJ whole genome shotgun (WGS) entry which is preliminary data.</text>
</comment>
<evidence type="ECO:0000313" key="2">
    <source>
        <dbReference type="EMBL" id="OMO69473.1"/>
    </source>
</evidence>
<reference evidence="2 3" key="1">
    <citation type="submission" date="2013-09" db="EMBL/GenBank/DDBJ databases">
        <title>Corchorus capsularis genome sequencing.</title>
        <authorList>
            <person name="Alam M."/>
            <person name="Haque M.S."/>
            <person name="Islam M.S."/>
            <person name="Emdad E.M."/>
            <person name="Islam M.M."/>
            <person name="Ahmed B."/>
            <person name="Halim A."/>
            <person name="Hossen Q.M.M."/>
            <person name="Hossain M.Z."/>
            <person name="Ahmed R."/>
            <person name="Khan M.M."/>
            <person name="Islam R."/>
            <person name="Rashid M.M."/>
            <person name="Khan S.A."/>
            <person name="Rahman M.S."/>
            <person name="Alam M."/>
        </authorList>
    </citation>
    <scope>NUCLEOTIDE SEQUENCE [LARGE SCALE GENOMIC DNA]</scope>
    <source>
        <strain evidence="3">cv. CVL-1</strain>
        <tissue evidence="2">Whole seedling</tissue>
    </source>
</reference>
<proteinExistence type="predicted"/>
<feature type="region of interest" description="Disordered" evidence="1">
    <location>
        <begin position="40"/>
        <end position="67"/>
    </location>
</feature>
<feature type="compositionally biased region" description="Basic and acidic residues" evidence="1">
    <location>
        <begin position="47"/>
        <end position="67"/>
    </location>
</feature>
<keyword evidence="3" id="KW-1185">Reference proteome</keyword>
<organism evidence="2 3">
    <name type="scientific">Corchorus capsularis</name>
    <name type="common">Jute</name>
    <dbReference type="NCBI Taxonomy" id="210143"/>
    <lineage>
        <taxon>Eukaryota</taxon>
        <taxon>Viridiplantae</taxon>
        <taxon>Streptophyta</taxon>
        <taxon>Embryophyta</taxon>
        <taxon>Tracheophyta</taxon>
        <taxon>Spermatophyta</taxon>
        <taxon>Magnoliopsida</taxon>
        <taxon>eudicotyledons</taxon>
        <taxon>Gunneridae</taxon>
        <taxon>Pentapetalae</taxon>
        <taxon>rosids</taxon>
        <taxon>malvids</taxon>
        <taxon>Malvales</taxon>
        <taxon>Malvaceae</taxon>
        <taxon>Grewioideae</taxon>
        <taxon>Apeibeae</taxon>
        <taxon>Corchorus</taxon>
    </lineage>
</organism>
<gene>
    <name evidence="2" type="ORF">CCACVL1_19485</name>
</gene>
<dbReference type="Gramene" id="OMO69473">
    <property type="protein sequence ID" value="OMO69473"/>
    <property type="gene ID" value="CCACVL1_19485"/>
</dbReference>
<dbReference type="EMBL" id="AWWV01012009">
    <property type="protein sequence ID" value="OMO69473.1"/>
    <property type="molecule type" value="Genomic_DNA"/>
</dbReference>
<name>A0A1R3HGQ0_COCAP</name>
<evidence type="ECO:0000256" key="1">
    <source>
        <dbReference type="SAM" id="MobiDB-lite"/>
    </source>
</evidence>
<evidence type="ECO:0000313" key="3">
    <source>
        <dbReference type="Proteomes" id="UP000188268"/>
    </source>
</evidence>
<protein>
    <submittedName>
        <fullName evidence="2">Uncharacterized protein</fullName>
    </submittedName>
</protein>
<sequence>MYLRNRAWETTKTEEVKARGRRQRVESTALTAGVKRTVGVTGCNGDGSRRSLRFRERERKRNDEKGN</sequence>